<feature type="binding site" evidence="7">
    <location>
        <position position="279"/>
    </location>
    <ligand>
        <name>FMN</name>
        <dbReference type="ChEBI" id="CHEBI:58210"/>
    </ligand>
</feature>
<dbReference type="PIRSF" id="PIRSF000138">
    <property type="entry name" value="Al-hdrx_acd_dh"/>
    <property type="match status" value="1"/>
</dbReference>
<dbReference type="PANTHER" id="PTHR10578">
    <property type="entry name" value="S -2-HYDROXY-ACID OXIDASE-RELATED"/>
    <property type="match status" value="1"/>
</dbReference>
<feature type="active site" description="Proton acceptor" evidence="6">
    <location>
        <position position="281"/>
    </location>
</feature>
<dbReference type="Pfam" id="PF01070">
    <property type="entry name" value="FMN_dh"/>
    <property type="match status" value="1"/>
</dbReference>
<feature type="binding site" evidence="7">
    <location>
        <begin position="91"/>
        <end position="93"/>
    </location>
    <ligand>
        <name>FMN</name>
        <dbReference type="ChEBI" id="CHEBI:58210"/>
    </ligand>
</feature>
<dbReference type="InterPro" id="IPR000262">
    <property type="entry name" value="FMN-dep_DH"/>
</dbReference>
<comment type="similarity">
    <text evidence="5">Belongs to the FMN-dependent alpha-hydroxy acid dehydrogenase family.</text>
</comment>
<feature type="binding site" evidence="7">
    <location>
        <position position="178"/>
    </location>
    <ligand>
        <name>glyoxylate</name>
        <dbReference type="ChEBI" id="CHEBI:36655"/>
    </ligand>
</feature>
<feature type="binding site" evidence="7">
    <location>
        <position position="169"/>
    </location>
    <ligand>
        <name>FMN</name>
        <dbReference type="ChEBI" id="CHEBI:58210"/>
    </ligand>
</feature>
<dbReference type="EC" id="1.1.3.46" evidence="9"/>
<feature type="domain" description="FMN hydroxy acid dehydrogenase" evidence="8">
    <location>
        <begin position="12"/>
        <end position="386"/>
    </location>
</feature>
<feature type="binding site" evidence="7">
    <location>
        <begin position="312"/>
        <end position="316"/>
    </location>
    <ligand>
        <name>FMN</name>
        <dbReference type="ChEBI" id="CHEBI:58210"/>
    </ligand>
</feature>
<evidence type="ECO:0000256" key="4">
    <source>
        <dbReference type="ARBA" id="ARBA00023002"/>
    </source>
</evidence>
<dbReference type="PANTHER" id="PTHR10578:SF107">
    <property type="entry name" value="2-HYDROXYACID OXIDASE 1"/>
    <property type="match status" value="1"/>
</dbReference>
<dbReference type="PROSITE" id="PS51349">
    <property type="entry name" value="FMN_HYDROXY_ACID_DH_2"/>
    <property type="match status" value="1"/>
</dbReference>
<protein>
    <submittedName>
        <fullName evidence="9">4-hydroxymandelate oxidase</fullName>
        <ecNumber evidence="9">1.1.3.46</ecNumber>
    </submittedName>
</protein>
<feature type="binding site" evidence="7">
    <location>
        <position position="284"/>
    </location>
    <ligand>
        <name>glyoxylate</name>
        <dbReference type="ChEBI" id="CHEBI:36655"/>
    </ligand>
</feature>
<keyword evidence="2 7" id="KW-0285">Flavoprotein</keyword>
<dbReference type="InterPro" id="IPR037396">
    <property type="entry name" value="FMN_HAD"/>
</dbReference>
<dbReference type="AlphaFoldDB" id="A0A7W0CMT4"/>
<feature type="binding site" evidence="7">
    <location>
        <position position="143"/>
    </location>
    <ligand>
        <name>glyoxylate</name>
        <dbReference type="ChEBI" id="CHEBI:36655"/>
    </ligand>
</feature>
<evidence type="ECO:0000256" key="5">
    <source>
        <dbReference type="ARBA" id="ARBA00024042"/>
    </source>
</evidence>
<keyword evidence="10" id="KW-1185">Reference proteome</keyword>
<dbReference type="GO" id="GO:0016614">
    <property type="term" value="F:oxidoreductase activity, acting on CH-OH group of donors"/>
    <property type="evidence" value="ECO:0007669"/>
    <property type="project" value="UniProtKB-ARBA"/>
</dbReference>
<proteinExistence type="inferred from homology"/>
<dbReference type="FunFam" id="3.20.20.70:FF:000029">
    <property type="entry name" value="L-lactate dehydrogenase"/>
    <property type="match status" value="1"/>
</dbReference>
<gene>
    <name evidence="9" type="ORF">HNR30_005258</name>
</gene>
<dbReference type="CDD" id="cd02809">
    <property type="entry name" value="alpha_hydroxyacid_oxid_FMN"/>
    <property type="match status" value="1"/>
</dbReference>
<keyword evidence="4 9" id="KW-0560">Oxidoreductase</keyword>
<dbReference type="RefSeq" id="WP_220133993.1">
    <property type="nucleotide sequence ID" value="NZ_BAABAM010000005.1"/>
</dbReference>
<feature type="binding site" evidence="7">
    <location>
        <begin position="335"/>
        <end position="336"/>
    </location>
    <ligand>
        <name>FMN</name>
        <dbReference type="ChEBI" id="CHEBI:58210"/>
    </ligand>
</feature>
<feature type="binding site" evidence="7">
    <location>
        <position position="281"/>
    </location>
    <ligand>
        <name>glyoxylate</name>
        <dbReference type="ChEBI" id="CHEBI:36655"/>
    </ligand>
</feature>
<dbReference type="Proteomes" id="UP000530928">
    <property type="component" value="Unassembled WGS sequence"/>
</dbReference>
<evidence type="ECO:0000256" key="7">
    <source>
        <dbReference type="PIRSR" id="PIRSR000138-2"/>
    </source>
</evidence>
<evidence type="ECO:0000256" key="2">
    <source>
        <dbReference type="ARBA" id="ARBA00022630"/>
    </source>
</evidence>
<feature type="binding site" evidence="7">
    <location>
        <position position="120"/>
    </location>
    <ligand>
        <name>FMN</name>
        <dbReference type="ChEBI" id="CHEBI:58210"/>
    </ligand>
</feature>
<dbReference type="SUPFAM" id="SSF51395">
    <property type="entry name" value="FMN-linked oxidoreductases"/>
    <property type="match status" value="1"/>
</dbReference>
<sequence>MLREQGPRGVAATARPLACAADYAAAARAALPPDVWDYVDGGAGDELTLAANLAAFRRRAVRPRVLVDVAHRDTRTRVLGTDLAAPLAVAPMAYHRLVHPDGESGTARAAAAEGLLTVASTFASQTVEEIAAAAPGRVWFQLYCFRDRGLTADLVGRAQAAGCTALVLTGDAPLMGRRERDIRRGFVLPGDIEPANLRGLPGSGLAGGGLAGGGLAAGGLPGGRDLAAATRELLDPALTWDAVGWLAESSPLPLVIKGVMTAEDAVLAREAGAAAVIVSNHGGRQLDGAPATLDALAEVCDGAAGDIEVYLDGGVRRGLDVLKAVALGARLVLTGRPVLWGLAVAGEHGAREVLRLLKEELDLAMALSGRPSLARLGLDTLAPAEGDT</sequence>
<dbReference type="EMBL" id="JACDUR010000005">
    <property type="protein sequence ID" value="MBA2893897.1"/>
    <property type="molecule type" value="Genomic_DNA"/>
</dbReference>
<evidence type="ECO:0000256" key="6">
    <source>
        <dbReference type="PIRSR" id="PIRSR000138-1"/>
    </source>
</evidence>
<comment type="caution">
    <text evidence="9">The sequence shown here is derived from an EMBL/GenBank/DDBJ whole genome shotgun (WGS) entry which is preliminary data.</text>
</comment>
<evidence type="ECO:0000313" key="10">
    <source>
        <dbReference type="Proteomes" id="UP000530928"/>
    </source>
</evidence>
<feature type="binding site" evidence="7">
    <location>
        <position position="38"/>
    </location>
    <ligand>
        <name>glyoxylate</name>
        <dbReference type="ChEBI" id="CHEBI:36655"/>
    </ligand>
</feature>
<organism evidence="9 10">
    <name type="scientific">Nonomuraea soli</name>
    <dbReference type="NCBI Taxonomy" id="1032476"/>
    <lineage>
        <taxon>Bacteria</taxon>
        <taxon>Bacillati</taxon>
        <taxon>Actinomycetota</taxon>
        <taxon>Actinomycetes</taxon>
        <taxon>Streptosporangiales</taxon>
        <taxon>Streptosporangiaceae</taxon>
        <taxon>Nonomuraea</taxon>
    </lineage>
</organism>
<evidence type="ECO:0000256" key="1">
    <source>
        <dbReference type="ARBA" id="ARBA00001917"/>
    </source>
</evidence>
<dbReference type="GO" id="GO:0010181">
    <property type="term" value="F:FMN binding"/>
    <property type="evidence" value="ECO:0007669"/>
    <property type="project" value="InterPro"/>
</dbReference>
<dbReference type="Gene3D" id="3.20.20.70">
    <property type="entry name" value="Aldolase class I"/>
    <property type="match status" value="1"/>
</dbReference>
<reference evidence="9 10" key="1">
    <citation type="submission" date="2020-07" db="EMBL/GenBank/DDBJ databases">
        <title>Genomic Encyclopedia of Type Strains, Phase IV (KMG-IV): sequencing the most valuable type-strain genomes for metagenomic binning, comparative biology and taxonomic classification.</title>
        <authorList>
            <person name="Goeker M."/>
        </authorList>
    </citation>
    <scope>NUCLEOTIDE SEQUENCE [LARGE SCALE GENOMIC DNA]</scope>
    <source>
        <strain evidence="9 10">DSM 45533</strain>
    </source>
</reference>
<evidence type="ECO:0000313" key="9">
    <source>
        <dbReference type="EMBL" id="MBA2893897.1"/>
    </source>
</evidence>
<evidence type="ECO:0000256" key="3">
    <source>
        <dbReference type="ARBA" id="ARBA00022643"/>
    </source>
</evidence>
<name>A0A7W0CMT4_9ACTN</name>
<keyword evidence="3 7" id="KW-0288">FMN</keyword>
<accession>A0A7W0CMT4</accession>
<evidence type="ECO:0000259" key="8">
    <source>
        <dbReference type="PROSITE" id="PS51349"/>
    </source>
</evidence>
<feature type="binding site" evidence="7">
    <location>
        <position position="141"/>
    </location>
    <ligand>
        <name>FMN</name>
        <dbReference type="ChEBI" id="CHEBI:58210"/>
    </ligand>
</feature>
<dbReference type="PROSITE" id="PS00557">
    <property type="entry name" value="FMN_HYDROXY_ACID_DH_1"/>
    <property type="match status" value="1"/>
</dbReference>
<dbReference type="InterPro" id="IPR008259">
    <property type="entry name" value="FMN_hydac_DH_AS"/>
</dbReference>
<dbReference type="InterPro" id="IPR012133">
    <property type="entry name" value="Alpha-hydoxy_acid_DH_FMN"/>
</dbReference>
<comment type="cofactor">
    <cofactor evidence="1">
        <name>FMN</name>
        <dbReference type="ChEBI" id="CHEBI:58210"/>
    </cofactor>
</comment>
<feature type="binding site" evidence="7">
    <location>
        <position position="257"/>
    </location>
    <ligand>
        <name>FMN</name>
        <dbReference type="ChEBI" id="CHEBI:58210"/>
    </ligand>
</feature>
<dbReference type="InterPro" id="IPR013785">
    <property type="entry name" value="Aldolase_TIM"/>
</dbReference>